<sequence length="378" mass="42614">MKNRRTTKAEYIEISGSSYEIGKQMGKILPQNTGVLSPDHAMPKVLLDEAFALYDQFCPGLTDELRGYADAIGVELVQLQFCSMTYLRPNCSEMVLMPSKTDNDHILLARSYEFAPQFEDFRVFKLSPRGKYAHIGGSIADFGRSEGLNEKGLGISMTSCGFPVSNQKEMRSPTFKGLQFWAVVRSLLENCKDVGEALDFVQRMPIAYNINLLIADASGRAVLYETLDGASAYKEIHSGNHSDPKYLHATNHPVLEPLRTAEPFAMKNSVVRYQTINDFIEETNQHNIEEIKAFLLSDYPQGLNCRGFDAFFGTIKSVIMDLNDLSFHICWAGQEINGWQKYDFKTVHSGDSDQPTTYEIEYYDEPTASGFFDRVSLK</sequence>
<dbReference type="GO" id="GO:0016746">
    <property type="term" value="F:acyltransferase activity"/>
    <property type="evidence" value="ECO:0007669"/>
    <property type="project" value="UniProtKB-KW"/>
</dbReference>
<dbReference type="Gene3D" id="3.60.60.10">
    <property type="entry name" value="Penicillin V Acylase, Chain A"/>
    <property type="match status" value="1"/>
</dbReference>
<evidence type="ECO:0000313" key="3">
    <source>
        <dbReference type="Proteomes" id="UP000614200"/>
    </source>
</evidence>
<protein>
    <submittedName>
        <fullName evidence="2">Acyl-CoA--6-aminopenicillanic acid acyltransferase</fullName>
    </submittedName>
</protein>
<dbReference type="CDD" id="cd01935">
    <property type="entry name" value="Ntn_CGH_like"/>
    <property type="match status" value="1"/>
</dbReference>
<keyword evidence="2" id="KW-0808">Transferase</keyword>
<dbReference type="Proteomes" id="UP000614200">
    <property type="component" value="Unassembled WGS sequence"/>
</dbReference>
<dbReference type="NCBIfam" id="NF040521">
    <property type="entry name" value="C45_proenzyme"/>
    <property type="match status" value="1"/>
</dbReference>
<dbReference type="PANTHER" id="PTHR34180:SF1">
    <property type="entry name" value="BETA-ALANYL-DOPAMINE_CARCININE HYDROLASE"/>
    <property type="match status" value="1"/>
</dbReference>
<organism evidence="2 3">
    <name type="scientific">Fusibacter ferrireducens</name>
    <dbReference type="NCBI Taxonomy" id="2785058"/>
    <lineage>
        <taxon>Bacteria</taxon>
        <taxon>Bacillati</taxon>
        <taxon>Bacillota</taxon>
        <taxon>Clostridia</taxon>
        <taxon>Eubacteriales</taxon>
        <taxon>Eubacteriales Family XII. Incertae Sedis</taxon>
        <taxon>Fusibacter</taxon>
    </lineage>
</organism>
<evidence type="ECO:0000313" key="2">
    <source>
        <dbReference type="EMBL" id="MBF4691947.1"/>
    </source>
</evidence>
<proteinExistence type="predicted"/>
<reference evidence="2 3" key="1">
    <citation type="submission" date="2020-11" db="EMBL/GenBank/DDBJ databases">
        <title>Fusibacter basophilias sp. nov.</title>
        <authorList>
            <person name="Qiu D."/>
        </authorList>
    </citation>
    <scope>NUCLEOTIDE SEQUENCE [LARGE SCALE GENOMIC DNA]</scope>
    <source>
        <strain evidence="2 3">Q10-2</strain>
    </source>
</reference>
<evidence type="ECO:0000259" key="1">
    <source>
        <dbReference type="Pfam" id="PF03417"/>
    </source>
</evidence>
<dbReference type="RefSeq" id="WP_194700176.1">
    <property type="nucleotide sequence ID" value="NZ_JADKNH010000001.1"/>
</dbReference>
<feature type="domain" description="Peptidase C45 hydrolase" evidence="1">
    <location>
        <begin position="101"/>
        <end position="333"/>
    </location>
</feature>
<dbReference type="PANTHER" id="PTHR34180">
    <property type="entry name" value="PEPTIDASE C45"/>
    <property type="match status" value="1"/>
</dbReference>
<dbReference type="EMBL" id="JADKNH010000001">
    <property type="protein sequence ID" value="MBF4691947.1"/>
    <property type="molecule type" value="Genomic_DNA"/>
</dbReference>
<dbReference type="InterPro" id="IPR029055">
    <property type="entry name" value="Ntn_hydrolases_N"/>
</dbReference>
<keyword evidence="3" id="KW-1185">Reference proteome</keyword>
<dbReference type="SUPFAM" id="SSF56235">
    <property type="entry name" value="N-terminal nucleophile aminohydrolases (Ntn hydrolases)"/>
    <property type="match status" value="1"/>
</dbReference>
<dbReference type="InterPro" id="IPR047794">
    <property type="entry name" value="C45_proenzyme-like"/>
</dbReference>
<dbReference type="InterPro" id="IPR047801">
    <property type="entry name" value="Peptidase_C45"/>
</dbReference>
<dbReference type="InterPro" id="IPR005079">
    <property type="entry name" value="Peptidase_C45_hydrolase"/>
</dbReference>
<accession>A0ABR9ZNA0</accession>
<keyword evidence="2" id="KW-0012">Acyltransferase</keyword>
<name>A0ABR9ZNA0_9FIRM</name>
<comment type="caution">
    <text evidence="2">The sequence shown here is derived from an EMBL/GenBank/DDBJ whole genome shotgun (WGS) entry which is preliminary data.</text>
</comment>
<gene>
    <name evidence="2" type="ORF">ISU02_02400</name>
</gene>
<dbReference type="Pfam" id="PF03417">
    <property type="entry name" value="AAT"/>
    <property type="match status" value="1"/>
</dbReference>